<feature type="compositionally biased region" description="Polar residues" evidence="2">
    <location>
        <begin position="87"/>
        <end position="98"/>
    </location>
</feature>
<dbReference type="InParanoid" id="A0A369J1R9"/>
<dbReference type="Proteomes" id="UP000076154">
    <property type="component" value="Unassembled WGS sequence"/>
</dbReference>
<evidence type="ECO:0000256" key="2">
    <source>
        <dbReference type="SAM" id="MobiDB-lite"/>
    </source>
</evidence>
<feature type="compositionally biased region" description="Polar residues" evidence="2">
    <location>
        <begin position="215"/>
        <end position="228"/>
    </location>
</feature>
<dbReference type="InterPro" id="IPR039874">
    <property type="entry name" value="WAPL"/>
</dbReference>
<evidence type="ECO:0000313" key="4">
    <source>
        <dbReference type="EMBL" id="RDB15342.1"/>
    </source>
</evidence>
<gene>
    <name evidence="4" type="ORF">Hypma_004682</name>
</gene>
<feature type="compositionally biased region" description="Low complexity" evidence="2">
    <location>
        <begin position="792"/>
        <end position="803"/>
    </location>
</feature>
<dbReference type="InterPro" id="IPR022771">
    <property type="entry name" value="WAPL_C"/>
</dbReference>
<comment type="similarity">
    <text evidence="1">Belongs to the WAPL family.</text>
</comment>
<feature type="compositionally biased region" description="Basic and acidic residues" evidence="2">
    <location>
        <begin position="671"/>
        <end position="688"/>
    </location>
</feature>
<dbReference type="EMBL" id="LUEZ02000181">
    <property type="protein sequence ID" value="RDB15342.1"/>
    <property type="molecule type" value="Genomic_DNA"/>
</dbReference>
<dbReference type="STRING" id="39966.A0A369J1R9"/>
<protein>
    <recommendedName>
        <fullName evidence="3">Wings apart-like protein C-terminal domain-containing protein</fullName>
    </recommendedName>
</protein>
<dbReference type="AlphaFoldDB" id="A0A369J1R9"/>
<feature type="compositionally biased region" description="Low complexity" evidence="2">
    <location>
        <begin position="660"/>
        <end position="669"/>
    </location>
</feature>
<dbReference type="PANTHER" id="PTHR22100">
    <property type="entry name" value="WINGS APART-LIKE PROTEIN HOMOLOG"/>
    <property type="match status" value="1"/>
</dbReference>
<name>A0A369J1R9_HYPMA</name>
<feature type="compositionally biased region" description="Basic residues" evidence="2">
    <location>
        <begin position="12"/>
        <end position="21"/>
    </location>
</feature>
<dbReference type="InterPro" id="IPR011989">
    <property type="entry name" value="ARM-like"/>
</dbReference>
<dbReference type="Gene3D" id="1.25.10.10">
    <property type="entry name" value="Leucine-rich Repeat Variant"/>
    <property type="match status" value="2"/>
</dbReference>
<feature type="compositionally biased region" description="Acidic residues" evidence="2">
    <location>
        <begin position="689"/>
        <end position="705"/>
    </location>
</feature>
<dbReference type="OrthoDB" id="78088at2759"/>
<accession>A0A369J1R9</accession>
<feature type="domain" description="Wings apart-like protein C-terminal" evidence="3">
    <location>
        <begin position="258"/>
        <end position="321"/>
    </location>
</feature>
<evidence type="ECO:0000313" key="5">
    <source>
        <dbReference type="Proteomes" id="UP000076154"/>
    </source>
</evidence>
<sequence>MATGSTFNVRTYGRKSSAKRKQSTESNAAEMTPQRKRRKVSEEIQETQAVSTDIEDDDHDTRAAAMVGTPSRRTVAKDLSELFKSVTPMSSPSRSPTKLASRMLARSKTDSSIDSNPNVHFDRTPSLPNLSSSSPPKPVLSPAHEPRPFPIPTNTRTYAGKSRSFLVAIPAASLDAIPGAEEEDEYTSRESYASLRSRWGVDNSEDDPYLPLGSPSRSDATSTPSGTPTKAGRARTKAQQEALLRAQVVLPNGMMNPLKSITELRSKGESRRFLDEVGYLFEGMDSSGGIGLRRASALEITTKLCDTEFARKAKAADFLGRAWDVFLEAGAGKGEDKILDTLLAFFAALVSRDPASFTDLAQRTPLPSESSQKSPPSVVDTLFSLLGAPADPLALVAAASSTQDRARNDVELKKLGVGKKDRASVGIHLLPPSTFVTIHETILSKSSLFPPGTPISLPLLLTRALHTLPPSLLLTTHLPVLLASLRRLLYPLSTSSSSSSSAHLTWHDAAKDIPFEGVLYHLRMLDVFLLGQWGVPHAEEGAGKEQVNGNGVGKDLSESVMEKAREEWLVDALVALGVCAELRGGASAHKSMETTLRVLVSLTHADVLWARRVLENECALPFVMRTILRSGRTEDRVQVKVEHEDVDVDVKEVVKDGSKRNGNGKSKSNGRGKDVGKGKGKERVKQEVDEVVDISDDEDEGEESDTDTHALDRLCLALGLLTNLVQVVEGTKDLLRDIRLHPGCTLTKRTCIRRCTCSSPLPSSSSSTSTQITALDVLVRLYNRSLPPSSPSPSSFKSEPDSPALEQEHDAADTLFLRGHLAVLFGLLIRGSHANRVHILGALAHPSSGSGYNGRGAGERAKLARLVEQAREFIAFYEVLGGGGDGNGMRGEDAESEREGRIARDVISFLEELRDGAV</sequence>
<feature type="region of interest" description="Disordered" evidence="2">
    <location>
        <begin position="199"/>
        <end position="238"/>
    </location>
</feature>
<evidence type="ECO:0000259" key="3">
    <source>
        <dbReference type="Pfam" id="PF07814"/>
    </source>
</evidence>
<feature type="region of interest" description="Disordered" evidence="2">
    <location>
        <begin position="652"/>
        <end position="707"/>
    </location>
</feature>
<reference evidence="4" key="1">
    <citation type="submission" date="2018-04" db="EMBL/GenBank/DDBJ databases">
        <title>Whole genome sequencing of Hypsizygus marmoreus.</title>
        <authorList>
            <person name="Choi I.-G."/>
            <person name="Min B."/>
            <person name="Kim J.-G."/>
            <person name="Kim S."/>
            <person name="Oh Y.-L."/>
            <person name="Kong W.-S."/>
            <person name="Park H."/>
            <person name="Jeong J."/>
            <person name="Song E.-S."/>
        </authorList>
    </citation>
    <scope>NUCLEOTIDE SEQUENCE [LARGE SCALE GENOMIC DNA]</scope>
    <source>
        <strain evidence="4">51987-8</strain>
    </source>
</reference>
<comment type="caution">
    <text evidence="4">The sequence shown here is derived from an EMBL/GenBank/DDBJ whole genome shotgun (WGS) entry which is preliminary data.</text>
</comment>
<feature type="region of interest" description="Disordered" evidence="2">
    <location>
        <begin position="787"/>
        <end position="807"/>
    </location>
</feature>
<dbReference type="PANTHER" id="PTHR22100:SF13">
    <property type="entry name" value="WINGS APART-LIKE PROTEIN HOMOLOG"/>
    <property type="match status" value="1"/>
</dbReference>
<dbReference type="Pfam" id="PF07814">
    <property type="entry name" value="WAPL"/>
    <property type="match status" value="1"/>
</dbReference>
<proteinExistence type="inferred from homology"/>
<organism evidence="4 5">
    <name type="scientific">Hypsizygus marmoreus</name>
    <name type="common">White beech mushroom</name>
    <name type="synonym">Agaricus marmoreus</name>
    <dbReference type="NCBI Taxonomy" id="39966"/>
    <lineage>
        <taxon>Eukaryota</taxon>
        <taxon>Fungi</taxon>
        <taxon>Dikarya</taxon>
        <taxon>Basidiomycota</taxon>
        <taxon>Agaricomycotina</taxon>
        <taxon>Agaricomycetes</taxon>
        <taxon>Agaricomycetidae</taxon>
        <taxon>Agaricales</taxon>
        <taxon>Tricholomatineae</taxon>
        <taxon>Lyophyllaceae</taxon>
        <taxon>Hypsizygus</taxon>
    </lineage>
</organism>
<keyword evidence="5" id="KW-1185">Reference proteome</keyword>
<feature type="region of interest" description="Disordered" evidence="2">
    <location>
        <begin position="1"/>
        <end position="156"/>
    </location>
</feature>
<feature type="compositionally biased region" description="Low complexity" evidence="2">
    <location>
        <begin position="125"/>
        <end position="134"/>
    </location>
</feature>
<evidence type="ECO:0000256" key="1">
    <source>
        <dbReference type="ARBA" id="ARBA00006854"/>
    </source>
</evidence>